<dbReference type="Proteomes" id="UP000005238">
    <property type="component" value="Unassembled WGS sequence"/>
</dbReference>
<organism evidence="6 7">
    <name type="scientific">Phytophthora ramorum</name>
    <name type="common">Sudden oak death agent</name>
    <dbReference type="NCBI Taxonomy" id="164328"/>
    <lineage>
        <taxon>Eukaryota</taxon>
        <taxon>Sar</taxon>
        <taxon>Stramenopiles</taxon>
        <taxon>Oomycota</taxon>
        <taxon>Peronosporomycetes</taxon>
        <taxon>Peronosporales</taxon>
        <taxon>Peronosporaceae</taxon>
        <taxon>Phytophthora</taxon>
    </lineage>
</organism>
<keyword evidence="3 5" id="KW-0964">Secreted</keyword>
<reference evidence="6" key="2">
    <citation type="submission" date="2015-06" db="UniProtKB">
        <authorList>
            <consortium name="EnsemblProtists"/>
        </authorList>
    </citation>
    <scope>IDENTIFICATION</scope>
    <source>
        <strain evidence="6">Pr102</strain>
    </source>
</reference>
<dbReference type="AlphaFoldDB" id="H3GW12"/>
<dbReference type="VEuPathDB" id="FungiDB:KRP22_4702"/>
<comment type="similarity">
    <text evidence="2 5">Belongs to the RxLR effector family.</text>
</comment>
<comment type="domain">
    <text evidence="5">The RxLR-dEER motif acts to carry the protein into the host cell cytoplasm through binding to cell surface phosphatidylinositol-3-phosphate.</text>
</comment>
<evidence type="ECO:0000313" key="6">
    <source>
        <dbReference type="EnsemblProtists" id="Phyra81609"/>
    </source>
</evidence>
<evidence type="ECO:0000256" key="3">
    <source>
        <dbReference type="ARBA" id="ARBA00022525"/>
    </source>
</evidence>
<dbReference type="InterPro" id="IPR031825">
    <property type="entry name" value="RXLR"/>
</dbReference>
<dbReference type="EMBL" id="DS566058">
    <property type="status" value="NOT_ANNOTATED_CDS"/>
    <property type="molecule type" value="Genomic_DNA"/>
</dbReference>
<dbReference type="Pfam" id="PF16810">
    <property type="entry name" value="RXLR"/>
    <property type="match status" value="1"/>
</dbReference>
<evidence type="ECO:0000313" key="7">
    <source>
        <dbReference type="Proteomes" id="UP000005238"/>
    </source>
</evidence>
<sequence>MRVLFVAVVAALTLTATCDIVAAEASKTSTLTTTDESLSARGFRGVNNNRRSLKSRNEELDSDDLDASEERAFEEILKVEERALVNAKYRRWYKADLKPKQVRKMLGVDQSLRKTQRELSRLYLGYYSYYTHMQRKHGSSDKD</sequence>
<dbReference type="eggNOG" id="ENOG502RFDT">
    <property type="taxonomic scope" value="Eukaryota"/>
</dbReference>
<keyword evidence="7" id="KW-1185">Reference proteome</keyword>
<dbReference type="InParanoid" id="H3GW12"/>
<evidence type="ECO:0000256" key="2">
    <source>
        <dbReference type="ARBA" id="ARBA00010400"/>
    </source>
</evidence>
<name>H3GW12_PHYRM</name>
<dbReference type="OMA" id="RAWYNAK"/>
<feature type="signal peptide" evidence="5">
    <location>
        <begin position="1"/>
        <end position="18"/>
    </location>
</feature>
<protein>
    <recommendedName>
        <fullName evidence="5">RxLR effector protein</fullName>
    </recommendedName>
</protein>
<evidence type="ECO:0000256" key="1">
    <source>
        <dbReference type="ARBA" id="ARBA00004613"/>
    </source>
</evidence>
<reference evidence="7" key="1">
    <citation type="journal article" date="2006" name="Science">
        <title>Phytophthora genome sequences uncover evolutionary origins and mechanisms of pathogenesis.</title>
        <authorList>
            <person name="Tyler B.M."/>
            <person name="Tripathy S."/>
            <person name="Zhang X."/>
            <person name="Dehal P."/>
            <person name="Jiang R.H."/>
            <person name="Aerts A."/>
            <person name="Arredondo F.D."/>
            <person name="Baxter L."/>
            <person name="Bensasson D."/>
            <person name="Beynon J.L."/>
            <person name="Chapman J."/>
            <person name="Damasceno C.M."/>
            <person name="Dorrance A.E."/>
            <person name="Dou D."/>
            <person name="Dickerman A.W."/>
            <person name="Dubchak I.L."/>
            <person name="Garbelotto M."/>
            <person name="Gijzen M."/>
            <person name="Gordon S.G."/>
            <person name="Govers F."/>
            <person name="Grunwald N.J."/>
            <person name="Huang W."/>
            <person name="Ivors K.L."/>
            <person name="Jones R.W."/>
            <person name="Kamoun S."/>
            <person name="Krampis K."/>
            <person name="Lamour K.H."/>
            <person name="Lee M.K."/>
            <person name="McDonald W.H."/>
            <person name="Medina M."/>
            <person name="Meijer H.J."/>
            <person name="Nordberg E.K."/>
            <person name="Maclean D.J."/>
            <person name="Ospina-Giraldo M.D."/>
            <person name="Morris P.F."/>
            <person name="Phuntumart V."/>
            <person name="Putnam N.H."/>
            <person name="Rash S."/>
            <person name="Rose J.K."/>
            <person name="Sakihama Y."/>
            <person name="Salamov A.A."/>
            <person name="Savidor A."/>
            <person name="Scheuring C.F."/>
            <person name="Smith B.M."/>
            <person name="Sobral B.W."/>
            <person name="Terry A."/>
            <person name="Torto-Alalibo T.A."/>
            <person name="Win J."/>
            <person name="Xu Z."/>
            <person name="Zhang H."/>
            <person name="Grigoriev I.V."/>
            <person name="Rokhsar D.S."/>
            <person name="Boore J.L."/>
        </authorList>
    </citation>
    <scope>NUCLEOTIDE SEQUENCE [LARGE SCALE GENOMIC DNA]</scope>
    <source>
        <strain evidence="7">Pr102</strain>
    </source>
</reference>
<evidence type="ECO:0000256" key="4">
    <source>
        <dbReference type="ARBA" id="ARBA00022729"/>
    </source>
</evidence>
<feature type="chain" id="PRO_5028513098" description="RxLR effector protein" evidence="5">
    <location>
        <begin position="19"/>
        <end position="143"/>
    </location>
</feature>
<dbReference type="RefSeq" id="XP_067738155.1">
    <property type="nucleotide sequence ID" value="XM_067884776.1"/>
</dbReference>
<comment type="function">
    <text evidence="5">Effector that suppresses plant defense responses during pathogen infection.</text>
</comment>
<accession>H3GW12</accession>
<dbReference type="GO" id="GO:0005576">
    <property type="term" value="C:extracellular region"/>
    <property type="evidence" value="ECO:0007669"/>
    <property type="project" value="UniProtKB-SubCell"/>
</dbReference>
<evidence type="ECO:0000256" key="5">
    <source>
        <dbReference type="RuleBase" id="RU367124"/>
    </source>
</evidence>
<dbReference type="VEuPathDB" id="FungiDB:KRP23_13996"/>
<dbReference type="HOGENOM" id="CLU_1809998_0_0_1"/>
<dbReference type="EnsemblProtists" id="Phyra81609">
    <property type="protein sequence ID" value="Phyra81609"/>
    <property type="gene ID" value="Phyra81609"/>
</dbReference>
<proteinExistence type="inferred from homology"/>
<dbReference type="GeneID" id="94220564"/>
<keyword evidence="4 5" id="KW-0732">Signal</keyword>
<comment type="subcellular location">
    <subcellularLocation>
        <location evidence="1 5">Secreted</location>
    </subcellularLocation>
</comment>